<organism evidence="2 3">
    <name type="scientific">Conexibacter woesei (strain DSM 14684 / CCUG 47730 / CIP 108061 / JCM 11494 / NBRC 100937 / ID131577)</name>
    <dbReference type="NCBI Taxonomy" id="469383"/>
    <lineage>
        <taxon>Bacteria</taxon>
        <taxon>Bacillati</taxon>
        <taxon>Actinomycetota</taxon>
        <taxon>Thermoleophilia</taxon>
        <taxon>Solirubrobacterales</taxon>
        <taxon>Conexibacteraceae</taxon>
        <taxon>Conexibacter</taxon>
    </lineage>
</organism>
<keyword evidence="1" id="KW-0479">Metal-binding</keyword>
<dbReference type="InterPro" id="IPR035097">
    <property type="entry name" value="M29_N-terminal"/>
</dbReference>
<gene>
    <name evidence="2" type="ordered locus">Cwoe_4137</name>
</gene>
<evidence type="ECO:0000313" key="2">
    <source>
        <dbReference type="EMBL" id="ADB52552.1"/>
    </source>
</evidence>
<dbReference type="PANTHER" id="PTHR34448:SF1">
    <property type="entry name" value="BLL6088 PROTEIN"/>
    <property type="match status" value="1"/>
</dbReference>
<protein>
    <submittedName>
        <fullName evidence="2">Leucyl aminopeptidase (Aminopeptidase T)-like protein</fullName>
    </submittedName>
</protein>
<keyword evidence="3" id="KW-1185">Reference proteome</keyword>
<evidence type="ECO:0000313" key="3">
    <source>
        <dbReference type="Proteomes" id="UP000008229"/>
    </source>
</evidence>
<dbReference type="GO" id="GO:0046872">
    <property type="term" value="F:metal ion binding"/>
    <property type="evidence" value="ECO:0007669"/>
    <property type="project" value="UniProtKB-KW"/>
</dbReference>
<dbReference type="STRING" id="469383.Cwoe_4137"/>
<dbReference type="AlphaFoldDB" id="D3F4U5"/>
<sequence length="334" mass="36165">MADAAAVKKDAELVVDVCMSVEADDVVTIITDDEHEHLARVVNEVCLERGAWPVVINNEAQVRRGRADTHFPMAPSRQLHQAMVNSDEIIIITNLEWANRFAHVAAVKEACDNNAKIASVEPGMGEWGLTEEKLLLAQQRALDAIEALRGVEKLRVTTKKGTDLTVTIKDRPALEITSIKRRGQMMGPLPLWAEVAFAAVETETVGTWVVDGVMLGIGVPGQVENDITWTVEGGKAVKIEGGEEAARLRDVIDGVENATVIGEFAFGVSEVAPFGTPSEKGRVGTVHCALGDNHNAYPGGKNVSRLHLDGVVLEASMQIVDDGRWILKDGEWVL</sequence>
<dbReference type="Pfam" id="PF26233">
    <property type="entry name" value="NicX"/>
    <property type="match status" value="1"/>
</dbReference>
<dbReference type="eggNOG" id="COG2309">
    <property type="taxonomic scope" value="Bacteria"/>
</dbReference>
<dbReference type="PANTHER" id="PTHR34448">
    <property type="entry name" value="AMINOPEPTIDASE"/>
    <property type="match status" value="1"/>
</dbReference>
<evidence type="ECO:0000256" key="1">
    <source>
        <dbReference type="ARBA" id="ARBA00022723"/>
    </source>
</evidence>
<keyword evidence="2" id="KW-0645">Protease</keyword>
<dbReference type="RefSeq" id="WP_012935603.1">
    <property type="nucleotide sequence ID" value="NC_013739.1"/>
</dbReference>
<keyword evidence="2" id="KW-0378">Hydrolase</keyword>
<dbReference type="GO" id="GO:0008237">
    <property type="term" value="F:metallopeptidase activity"/>
    <property type="evidence" value="ECO:0007669"/>
    <property type="project" value="UniProtKB-KW"/>
</dbReference>
<proteinExistence type="predicted"/>
<dbReference type="Gene3D" id="3.40.1830.10">
    <property type="entry name" value="Thermophilic metalloprotease (M29)"/>
    <property type="match status" value="1"/>
</dbReference>
<dbReference type="InterPro" id="IPR058739">
    <property type="entry name" value="NicX"/>
</dbReference>
<dbReference type="KEGG" id="cwo:Cwoe_4137"/>
<dbReference type="InterPro" id="IPR052170">
    <property type="entry name" value="M29_Exopeptidase"/>
</dbReference>
<dbReference type="HOGENOM" id="CLU_830820_0_0_11"/>
<name>D3F4U5_CONWI</name>
<keyword evidence="2" id="KW-0031">Aminopeptidase</keyword>
<dbReference type="SUPFAM" id="SSF144052">
    <property type="entry name" value="Thermophilic metalloprotease-like"/>
    <property type="match status" value="1"/>
</dbReference>
<dbReference type="GO" id="GO:0004177">
    <property type="term" value="F:aminopeptidase activity"/>
    <property type="evidence" value="ECO:0007669"/>
    <property type="project" value="UniProtKB-KW"/>
</dbReference>
<dbReference type="OrthoDB" id="9803993at2"/>
<dbReference type="Proteomes" id="UP000008229">
    <property type="component" value="Chromosome"/>
</dbReference>
<reference evidence="3" key="2">
    <citation type="submission" date="2010-01" db="EMBL/GenBank/DDBJ databases">
        <title>The complete genome of Conexibacter woesei DSM 14684.</title>
        <authorList>
            <consortium name="US DOE Joint Genome Institute (JGI-PGF)"/>
            <person name="Lucas S."/>
            <person name="Copeland A."/>
            <person name="Lapidus A."/>
            <person name="Glavina del Rio T."/>
            <person name="Dalin E."/>
            <person name="Tice H."/>
            <person name="Bruce D."/>
            <person name="Goodwin L."/>
            <person name="Pitluck S."/>
            <person name="Kyrpides N."/>
            <person name="Mavromatis K."/>
            <person name="Ivanova N."/>
            <person name="Mikhailova N."/>
            <person name="Chertkov O."/>
            <person name="Brettin T."/>
            <person name="Detter J.C."/>
            <person name="Han C."/>
            <person name="Larimer F."/>
            <person name="Land M."/>
            <person name="Hauser L."/>
            <person name="Markowitz V."/>
            <person name="Cheng J.-F."/>
            <person name="Hugenholtz P."/>
            <person name="Woyke T."/>
            <person name="Wu D."/>
            <person name="Pukall R."/>
            <person name="Steenblock K."/>
            <person name="Schneider S."/>
            <person name="Klenk H.-P."/>
            <person name="Eisen J.A."/>
        </authorList>
    </citation>
    <scope>NUCLEOTIDE SEQUENCE [LARGE SCALE GENOMIC DNA]</scope>
    <source>
        <strain evidence="3">DSM 14684 / CIP 108061 / JCM 11494 / NBRC 100937 / ID131577</strain>
    </source>
</reference>
<reference evidence="2 3" key="1">
    <citation type="journal article" date="2010" name="Stand. Genomic Sci.">
        <title>Complete genome sequence of Conexibacter woesei type strain (ID131577).</title>
        <authorList>
            <person name="Pukall R."/>
            <person name="Lapidus A."/>
            <person name="Glavina Del Rio T."/>
            <person name="Copeland A."/>
            <person name="Tice H."/>
            <person name="Cheng J.-F."/>
            <person name="Lucas S."/>
            <person name="Chen F."/>
            <person name="Nolan M."/>
            <person name="Bruce D."/>
            <person name="Goodwin L."/>
            <person name="Pitluck S."/>
            <person name="Mavromatis K."/>
            <person name="Ivanova N."/>
            <person name="Ovchinnikova G."/>
            <person name="Pati A."/>
            <person name="Chen A."/>
            <person name="Palaniappan K."/>
            <person name="Land M."/>
            <person name="Hauser L."/>
            <person name="Chang Y.-J."/>
            <person name="Jeffries C.D."/>
            <person name="Chain P."/>
            <person name="Meincke L."/>
            <person name="Sims D."/>
            <person name="Brettin T."/>
            <person name="Detter J.C."/>
            <person name="Rohde M."/>
            <person name="Goeker M."/>
            <person name="Bristow J."/>
            <person name="Eisen J.A."/>
            <person name="Markowitz V."/>
            <person name="Kyrpides N.C."/>
            <person name="Klenk H.-P."/>
            <person name="Hugenholtz P."/>
        </authorList>
    </citation>
    <scope>NUCLEOTIDE SEQUENCE [LARGE SCALE GENOMIC DNA]</scope>
    <source>
        <strain evidence="3">DSM 14684 / CIP 108061 / JCM 11494 / NBRC 100937 / ID131577</strain>
    </source>
</reference>
<dbReference type="EMBL" id="CP001854">
    <property type="protein sequence ID" value="ADB52552.1"/>
    <property type="molecule type" value="Genomic_DNA"/>
</dbReference>
<dbReference type="GO" id="GO:0006508">
    <property type="term" value="P:proteolysis"/>
    <property type="evidence" value="ECO:0007669"/>
    <property type="project" value="UniProtKB-KW"/>
</dbReference>
<accession>D3F4U5</accession>